<evidence type="ECO:0000313" key="2">
    <source>
        <dbReference type="EMBL" id="RYR62483.1"/>
    </source>
</evidence>
<reference evidence="2 3" key="1">
    <citation type="submission" date="2019-01" db="EMBL/GenBank/DDBJ databases">
        <title>Sequencing of cultivated peanut Arachis hypogaea provides insights into genome evolution and oil improvement.</title>
        <authorList>
            <person name="Chen X."/>
        </authorList>
    </citation>
    <scope>NUCLEOTIDE SEQUENCE [LARGE SCALE GENOMIC DNA]</scope>
    <source>
        <strain evidence="3">cv. Fuhuasheng</strain>
        <tissue evidence="2">Leaves</tissue>
    </source>
</reference>
<dbReference type="STRING" id="3818.A0A445DH23"/>
<comment type="caution">
    <text evidence="2">The sequence shown here is derived from an EMBL/GenBank/DDBJ whole genome shotgun (WGS) entry which is preliminary data.</text>
</comment>
<gene>
    <name evidence="2" type="ORF">Ahy_A04g020121</name>
</gene>
<dbReference type="EMBL" id="SDMP01000004">
    <property type="protein sequence ID" value="RYR62483.1"/>
    <property type="molecule type" value="Genomic_DNA"/>
</dbReference>
<feature type="domain" description="MULE transposase" evidence="1">
    <location>
        <begin position="56"/>
        <end position="110"/>
    </location>
</feature>
<protein>
    <recommendedName>
        <fullName evidence="1">MULE transposase domain-containing protein</fullName>
    </recommendedName>
</protein>
<evidence type="ECO:0000259" key="1">
    <source>
        <dbReference type="Pfam" id="PF10551"/>
    </source>
</evidence>
<dbReference type="Proteomes" id="UP000289738">
    <property type="component" value="Chromosome A04"/>
</dbReference>
<dbReference type="PANTHER" id="PTHR47718">
    <property type="entry name" value="OS01G0519700 PROTEIN"/>
    <property type="match status" value="1"/>
</dbReference>
<proteinExistence type="predicted"/>
<dbReference type="PANTHER" id="PTHR47718:SF13">
    <property type="entry name" value="OS09G0290500 PROTEIN"/>
    <property type="match status" value="1"/>
</dbReference>
<sequence>MFQTRRCQRIREVPIKNEREEPKFLFELNLKGNHSIKYALWADARSRTACEYFEDVVSFDTTYNTNRYNLVFCSFVGINHRDQSTLLGCSPVKNEDIQSLKWIFGAFEMCMPITIHRWCIWQNMKKIPNKLNGYKRHEEIEQEMSHVVCNWFTKDAFDRNWNDFLTKYCLGGNKWLSELYDDWHIWIPIYLDHHFWARMRST</sequence>
<dbReference type="AlphaFoldDB" id="A0A445DH23"/>
<dbReference type="Pfam" id="PF10551">
    <property type="entry name" value="MULE"/>
    <property type="match status" value="1"/>
</dbReference>
<dbReference type="InterPro" id="IPR018289">
    <property type="entry name" value="MULE_transposase_dom"/>
</dbReference>
<organism evidence="2 3">
    <name type="scientific">Arachis hypogaea</name>
    <name type="common">Peanut</name>
    <dbReference type="NCBI Taxonomy" id="3818"/>
    <lineage>
        <taxon>Eukaryota</taxon>
        <taxon>Viridiplantae</taxon>
        <taxon>Streptophyta</taxon>
        <taxon>Embryophyta</taxon>
        <taxon>Tracheophyta</taxon>
        <taxon>Spermatophyta</taxon>
        <taxon>Magnoliopsida</taxon>
        <taxon>eudicotyledons</taxon>
        <taxon>Gunneridae</taxon>
        <taxon>Pentapetalae</taxon>
        <taxon>rosids</taxon>
        <taxon>fabids</taxon>
        <taxon>Fabales</taxon>
        <taxon>Fabaceae</taxon>
        <taxon>Papilionoideae</taxon>
        <taxon>50 kb inversion clade</taxon>
        <taxon>dalbergioids sensu lato</taxon>
        <taxon>Dalbergieae</taxon>
        <taxon>Pterocarpus clade</taxon>
        <taxon>Arachis</taxon>
    </lineage>
</organism>
<accession>A0A445DH23</accession>
<evidence type="ECO:0000313" key="3">
    <source>
        <dbReference type="Proteomes" id="UP000289738"/>
    </source>
</evidence>
<keyword evidence="3" id="KW-1185">Reference proteome</keyword>
<name>A0A445DH23_ARAHY</name>